<dbReference type="PANTHER" id="PTHR46599">
    <property type="entry name" value="PIGGYBAC TRANSPOSABLE ELEMENT-DERIVED PROTEIN 4"/>
    <property type="match status" value="1"/>
</dbReference>
<comment type="caution">
    <text evidence="2">The sequence shown here is derived from an EMBL/GenBank/DDBJ whole genome shotgun (WGS) entry which is preliminary data.</text>
</comment>
<feature type="domain" description="PiggyBac transposable element-derived protein" evidence="1">
    <location>
        <begin position="1"/>
        <end position="141"/>
    </location>
</feature>
<proteinExistence type="predicted"/>
<evidence type="ECO:0000313" key="2">
    <source>
        <dbReference type="EMBL" id="GFO08006.1"/>
    </source>
</evidence>
<dbReference type="EMBL" id="BLXT01003924">
    <property type="protein sequence ID" value="GFO08006.1"/>
    <property type="molecule type" value="Genomic_DNA"/>
</dbReference>
<accession>A0AAV4A9Z5</accession>
<protein>
    <submittedName>
        <fullName evidence="2">PiggyBac transposable element-derived protein 4-like</fullName>
    </submittedName>
</protein>
<dbReference type="Pfam" id="PF13843">
    <property type="entry name" value="DDE_Tnp_1_7"/>
    <property type="match status" value="1"/>
</dbReference>
<organism evidence="2 3">
    <name type="scientific">Plakobranchus ocellatus</name>
    <dbReference type="NCBI Taxonomy" id="259542"/>
    <lineage>
        <taxon>Eukaryota</taxon>
        <taxon>Metazoa</taxon>
        <taxon>Spiralia</taxon>
        <taxon>Lophotrochozoa</taxon>
        <taxon>Mollusca</taxon>
        <taxon>Gastropoda</taxon>
        <taxon>Heterobranchia</taxon>
        <taxon>Euthyneura</taxon>
        <taxon>Panpulmonata</taxon>
        <taxon>Sacoglossa</taxon>
        <taxon>Placobranchoidea</taxon>
        <taxon>Plakobranchidae</taxon>
        <taxon>Plakobranchus</taxon>
    </lineage>
</organism>
<reference evidence="2 3" key="1">
    <citation type="journal article" date="2021" name="Elife">
        <title>Chloroplast acquisition without the gene transfer in kleptoplastic sea slugs, Plakobranchus ocellatus.</title>
        <authorList>
            <person name="Maeda T."/>
            <person name="Takahashi S."/>
            <person name="Yoshida T."/>
            <person name="Shimamura S."/>
            <person name="Takaki Y."/>
            <person name="Nagai Y."/>
            <person name="Toyoda A."/>
            <person name="Suzuki Y."/>
            <person name="Arimoto A."/>
            <person name="Ishii H."/>
            <person name="Satoh N."/>
            <person name="Nishiyama T."/>
            <person name="Hasebe M."/>
            <person name="Maruyama T."/>
            <person name="Minagawa J."/>
            <person name="Obokata J."/>
            <person name="Shigenobu S."/>
        </authorList>
    </citation>
    <scope>NUCLEOTIDE SEQUENCE [LARGE SCALE GENOMIC DNA]</scope>
</reference>
<dbReference type="InterPro" id="IPR029526">
    <property type="entry name" value="PGBD"/>
</dbReference>
<sequence>MSRKRYNDTGKYLHINDNATAVSAGQDGYDPLFKIRPVINCVKQACNTLFRPGAAISFDEAMIPFQGRLWFKQYIKGKPHPWDLKVWCCCDSATSFLLDFYFYTGKGQADYPHGLGYHVIWTLGQPYLRKNHHFYFDNFFLISKANEGSLRS</sequence>
<name>A0AAV4A9Z5_9GAST</name>
<evidence type="ECO:0000259" key="1">
    <source>
        <dbReference type="Pfam" id="PF13843"/>
    </source>
</evidence>
<keyword evidence="3" id="KW-1185">Reference proteome</keyword>
<dbReference type="Proteomes" id="UP000735302">
    <property type="component" value="Unassembled WGS sequence"/>
</dbReference>
<gene>
    <name evidence="2" type="ORF">PoB_003451100</name>
</gene>
<dbReference type="AlphaFoldDB" id="A0AAV4A9Z5"/>
<dbReference type="PANTHER" id="PTHR46599:SF3">
    <property type="entry name" value="PIGGYBAC TRANSPOSABLE ELEMENT-DERIVED PROTEIN 4"/>
    <property type="match status" value="1"/>
</dbReference>
<evidence type="ECO:0000313" key="3">
    <source>
        <dbReference type="Proteomes" id="UP000735302"/>
    </source>
</evidence>